<name>A0ABT5B583_9BACT</name>
<evidence type="ECO:0000313" key="3">
    <source>
        <dbReference type="Proteomes" id="UP001217838"/>
    </source>
</evidence>
<gene>
    <name evidence="2" type="ORF">POL58_13835</name>
</gene>
<keyword evidence="3" id="KW-1185">Reference proteome</keyword>
<evidence type="ECO:0000313" key="2">
    <source>
        <dbReference type="EMBL" id="MDC0668830.1"/>
    </source>
</evidence>
<sequence length="44" mass="4273">MACGKSAVVCTLAATWLPPLAGTCVGDSTTCALAIGCALVTCLD</sequence>
<evidence type="ECO:0000256" key="1">
    <source>
        <dbReference type="SAM" id="SignalP"/>
    </source>
</evidence>
<feature type="chain" id="PRO_5047255587" evidence="1">
    <location>
        <begin position="22"/>
        <end position="44"/>
    </location>
</feature>
<proteinExistence type="predicted"/>
<reference evidence="2 3" key="1">
    <citation type="submission" date="2022-11" db="EMBL/GenBank/DDBJ databases">
        <title>Minimal conservation of predation-associated metabolite biosynthetic gene clusters underscores biosynthetic potential of Myxococcota including descriptions for ten novel species: Archangium lansinium sp. nov., Myxococcus landrumus sp. nov., Nannocystis bai.</title>
        <authorList>
            <person name="Ahearne A."/>
            <person name="Stevens C."/>
            <person name="Dowd S."/>
        </authorList>
    </citation>
    <scope>NUCLEOTIDE SEQUENCE [LARGE SCALE GENOMIC DNA]</scope>
    <source>
        <strain evidence="2 3">NCELM</strain>
    </source>
</reference>
<dbReference type="Proteomes" id="UP001217838">
    <property type="component" value="Unassembled WGS sequence"/>
</dbReference>
<keyword evidence="1" id="KW-0732">Signal</keyword>
<dbReference type="EMBL" id="JAQNDN010000005">
    <property type="protein sequence ID" value="MDC0668830.1"/>
    <property type="molecule type" value="Genomic_DNA"/>
</dbReference>
<feature type="signal peptide" evidence="1">
    <location>
        <begin position="1"/>
        <end position="21"/>
    </location>
</feature>
<protein>
    <submittedName>
        <fullName evidence="2">Uncharacterized protein</fullName>
    </submittedName>
</protein>
<accession>A0ABT5B583</accession>
<organism evidence="2 3">
    <name type="scientific">Nannocystis radixulma</name>
    <dbReference type="NCBI Taxonomy" id="2995305"/>
    <lineage>
        <taxon>Bacteria</taxon>
        <taxon>Pseudomonadati</taxon>
        <taxon>Myxococcota</taxon>
        <taxon>Polyangia</taxon>
        <taxon>Nannocystales</taxon>
        <taxon>Nannocystaceae</taxon>
        <taxon>Nannocystis</taxon>
    </lineage>
</organism>
<dbReference type="RefSeq" id="WP_271998374.1">
    <property type="nucleotide sequence ID" value="NZ_JAQNDN010000005.1"/>
</dbReference>
<comment type="caution">
    <text evidence="2">The sequence shown here is derived from an EMBL/GenBank/DDBJ whole genome shotgun (WGS) entry which is preliminary data.</text>
</comment>